<name>A0A318Z0E7_ASPNB</name>
<accession>A0A318Z0E7</accession>
<dbReference type="GeneID" id="37120770"/>
<keyword evidence="3" id="KW-1185">Reference proteome</keyword>
<feature type="region of interest" description="Disordered" evidence="1">
    <location>
        <begin position="33"/>
        <end position="54"/>
    </location>
</feature>
<feature type="compositionally biased region" description="Basic and acidic residues" evidence="1">
    <location>
        <begin position="43"/>
        <end position="54"/>
    </location>
</feature>
<dbReference type="EMBL" id="KZ821448">
    <property type="protein sequence ID" value="PYH38453.1"/>
    <property type="molecule type" value="Genomic_DNA"/>
</dbReference>
<dbReference type="Proteomes" id="UP000247647">
    <property type="component" value="Unassembled WGS sequence"/>
</dbReference>
<protein>
    <submittedName>
        <fullName evidence="2">Uncharacterized protein</fullName>
    </submittedName>
</protein>
<dbReference type="AlphaFoldDB" id="A0A318Z0E7"/>
<evidence type="ECO:0000313" key="2">
    <source>
        <dbReference type="EMBL" id="PYH38453.1"/>
    </source>
</evidence>
<organism evidence="2 3">
    <name type="scientific">Aspergillus neoniger (strain CBS 115656)</name>
    <dbReference type="NCBI Taxonomy" id="1448310"/>
    <lineage>
        <taxon>Eukaryota</taxon>
        <taxon>Fungi</taxon>
        <taxon>Dikarya</taxon>
        <taxon>Ascomycota</taxon>
        <taxon>Pezizomycotina</taxon>
        <taxon>Eurotiomycetes</taxon>
        <taxon>Eurotiomycetidae</taxon>
        <taxon>Eurotiales</taxon>
        <taxon>Aspergillaceae</taxon>
        <taxon>Aspergillus</taxon>
        <taxon>Aspergillus subgen. Circumdati</taxon>
    </lineage>
</organism>
<dbReference type="RefSeq" id="XP_025483931.1">
    <property type="nucleotide sequence ID" value="XM_025618314.1"/>
</dbReference>
<sequence>MVAALQTVANWSYSVVTKSSRSILASWLARAREGYKWSSSSEAGERKRIGVSDERERERRPVLHGFTRLEIGFSRAPSWGGGGTKWWDREMSIKDSLVEWISELLSSLVMESKRGERAD</sequence>
<proteinExistence type="predicted"/>
<reference evidence="2" key="1">
    <citation type="submission" date="2016-12" db="EMBL/GenBank/DDBJ databases">
        <title>The genomes of Aspergillus section Nigri reveals drivers in fungal speciation.</title>
        <authorList>
            <consortium name="DOE Joint Genome Institute"/>
            <person name="Vesth T.C."/>
            <person name="Nybo J."/>
            <person name="Theobald S."/>
            <person name="Brandl J."/>
            <person name="Frisvad J.C."/>
            <person name="Nielsen K.F."/>
            <person name="Lyhne E.K."/>
            <person name="Kogle M.E."/>
            <person name="Kuo A."/>
            <person name="Riley R."/>
            <person name="Clum A."/>
            <person name="Nolan M."/>
            <person name="Lipzen A."/>
            <person name="Salamov A."/>
            <person name="Henrissat B."/>
            <person name="Wiebenga A."/>
            <person name="De Vries R.P."/>
            <person name="Grigoriev I.V."/>
            <person name="Mortensen U.H."/>
            <person name="Andersen M.R."/>
            <person name="Baker S.E."/>
        </authorList>
    </citation>
    <scope>NUCLEOTIDE SEQUENCE [LARGE SCALE GENOMIC DNA]</scope>
    <source>
        <strain evidence="2">CBS 115656</strain>
    </source>
</reference>
<evidence type="ECO:0000313" key="3">
    <source>
        <dbReference type="Proteomes" id="UP000247647"/>
    </source>
</evidence>
<gene>
    <name evidence="2" type="ORF">BO87DRAFT_168253</name>
</gene>
<evidence type="ECO:0000256" key="1">
    <source>
        <dbReference type="SAM" id="MobiDB-lite"/>
    </source>
</evidence>